<dbReference type="Proteomes" id="UP000218824">
    <property type="component" value="Chromosome"/>
</dbReference>
<dbReference type="GO" id="GO:0003824">
    <property type="term" value="F:catalytic activity"/>
    <property type="evidence" value="ECO:0007669"/>
    <property type="project" value="UniProtKB-ARBA"/>
</dbReference>
<organism evidence="2 3">
    <name type="scientific">Lysobacter enzymogenes</name>
    <dbReference type="NCBI Taxonomy" id="69"/>
    <lineage>
        <taxon>Bacteria</taxon>
        <taxon>Pseudomonadati</taxon>
        <taxon>Pseudomonadota</taxon>
        <taxon>Gammaproteobacteria</taxon>
        <taxon>Lysobacterales</taxon>
        <taxon>Lysobacteraceae</taxon>
        <taxon>Lysobacter</taxon>
    </lineage>
</organism>
<dbReference type="InterPro" id="IPR015797">
    <property type="entry name" value="NUDIX_hydrolase-like_dom_sf"/>
</dbReference>
<dbReference type="EMBL" id="AP014940">
    <property type="protein sequence ID" value="BAV98562.1"/>
    <property type="molecule type" value="Genomic_DNA"/>
</dbReference>
<dbReference type="GeneID" id="83064901"/>
<evidence type="ECO:0000259" key="1">
    <source>
        <dbReference type="PROSITE" id="PS51462"/>
    </source>
</evidence>
<dbReference type="RefSeq" id="WP_096379005.1">
    <property type="nucleotide sequence ID" value="NZ_AP014940.1"/>
</dbReference>
<accession>A0AAU9AX88</accession>
<gene>
    <name evidence="2" type="ORF">LEN_3075</name>
</gene>
<dbReference type="Gene3D" id="3.90.79.10">
    <property type="entry name" value="Nucleoside Triphosphate Pyrophosphohydrolase"/>
    <property type="match status" value="1"/>
</dbReference>
<dbReference type="CDD" id="cd03674">
    <property type="entry name" value="NUDIX_Hydrolase"/>
    <property type="match status" value="1"/>
</dbReference>
<name>A0AAU9AX88_LYSEN</name>
<reference evidence="2 3" key="1">
    <citation type="journal article" date="2017" name="DNA Res.">
        <title>Complete genome sequence and expression profile of the commercial lytic enzyme producer Lysobacter enzymogenes M497-1.</title>
        <authorList>
            <person name="Takami H."/>
            <person name="Toyoda A."/>
            <person name="Uchiyama I."/>
            <person name="Itoh T."/>
            <person name="Takaki Y."/>
            <person name="Arai W."/>
            <person name="Nishi S."/>
            <person name="Kawai M."/>
            <person name="Shinya K."/>
            <person name="Ikeda H."/>
        </authorList>
    </citation>
    <scope>NUCLEOTIDE SEQUENCE [LARGE SCALE GENOMIC DNA]</scope>
    <source>
        <strain evidence="2 3">M497-1</strain>
    </source>
</reference>
<dbReference type="AlphaFoldDB" id="A0AAU9AX88"/>
<dbReference type="Pfam" id="PF00293">
    <property type="entry name" value="NUDIX"/>
    <property type="match status" value="1"/>
</dbReference>
<evidence type="ECO:0000313" key="3">
    <source>
        <dbReference type="Proteomes" id="UP000218824"/>
    </source>
</evidence>
<feature type="domain" description="Nudix hydrolase" evidence="1">
    <location>
        <begin position="64"/>
        <end position="198"/>
    </location>
</feature>
<protein>
    <recommendedName>
        <fullName evidence="1">Nudix hydrolase domain-containing protein</fullName>
    </recommendedName>
</protein>
<proteinExistence type="predicted"/>
<dbReference type="PROSITE" id="PS51462">
    <property type="entry name" value="NUDIX"/>
    <property type="match status" value="1"/>
</dbReference>
<dbReference type="SUPFAM" id="SSF55811">
    <property type="entry name" value="Nudix"/>
    <property type="match status" value="1"/>
</dbReference>
<evidence type="ECO:0000313" key="2">
    <source>
        <dbReference type="EMBL" id="BAV98562.1"/>
    </source>
</evidence>
<dbReference type="InterPro" id="IPR000086">
    <property type="entry name" value="NUDIX_hydrolase_dom"/>
</dbReference>
<dbReference type="KEGG" id="lem:LEN_3075"/>
<sequence>MPAQRPDALAELRSELTDYARRWPQEAEHTAPFLQLLAEAEDFDAARDAAQHTPADPFRRERLAGHFTGGAWLVDRAGARVLLTHHRKLGRWLQLGGHADGDRDMAAVALKEAEEESGLSGLSVDAQLFDLDRHWIPERRDVPGHWHYDLRYVVRAGDDEAFVVSEESLDLAWRGIGDVLSDPDSDESMRRLARKWLARAG</sequence>